<evidence type="ECO:0000256" key="3">
    <source>
        <dbReference type="ARBA" id="ARBA00022741"/>
    </source>
</evidence>
<keyword evidence="1 7" id="KW-0723">Serine/threonine-protein kinase</keyword>
<dbReference type="STRING" id="905079.L1J0Z5"/>
<dbReference type="AlphaFoldDB" id="L1J0Z5"/>
<dbReference type="KEGG" id="gtt:GUITHDRAFT_88213"/>
<dbReference type="Gene3D" id="3.30.200.20">
    <property type="entry name" value="Phosphorylase Kinase, domain 1"/>
    <property type="match status" value="1"/>
</dbReference>
<evidence type="ECO:0000256" key="4">
    <source>
        <dbReference type="ARBA" id="ARBA00022777"/>
    </source>
</evidence>
<dbReference type="InterPro" id="IPR050205">
    <property type="entry name" value="CDPK_Ser/Thr_kinases"/>
</dbReference>
<evidence type="ECO:0000256" key="2">
    <source>
        <dbReference type="ARBA" id="ARBA00022679"/>
    </source>
</evidence>
<name>L1J0Z5_GUITC</name>
<dbReference type="CDD" id="cd05117">
    <property type="entry name" value="STKc_CAMK"/>
    <property type="match status" value="1"/>
</dbReference>
<keyword evidence="4" id="KW-0418">Kinase</keyword>
<dbReference type="PROSITE" id="PS50011">
    <property type="entry name" value="PROTEIN_KINASE_DOM"/>
    <property type="match status" value="1"/>
</dbReference>
<sequence length="295" mass="33695">MSSDETTSEQPARPIITEKYKLLGKLGQGNYGHVYLAQDLETNEKVAAKVLFKKPYWSATEFQTRVAKEVTALQQVHHRNIIKLLNHFRDENDERYWVIMKLATGGELMDRILHRFENGKGYTEAEVSRIISDVLSALKHMHDRRIVHCDLKPENILFETPDEDSNLCIVDLGFASLCEDGEFLSKFQGTLDYMAPELLGRGQRRYNAKADVWSVGCLLYVLLSGALPFRRRWSDCDARTADIRVRDLILKGQVDTESGPWQSVAPAAKQLVILMLSKDPERRPSAAECLENEWL</sequence>
<keyword evidence="2" id="KW-0808">Transferase</keyword>
<dbReference type="HOGENOM" id="CLU_000288_63_0_1"/>
<evidence type="ECO:0000256" key="6">
    <source>
        <dbReference type="PROSITE-ProRule" id="PRU10141"/>
    </source>
</evidence>
<accession>L1J0Z5</accession>
<keyword evidence="5 6" id="KW-0067">ATP-binding</keyword>
<dbReference type="GO" id="GO:0005524">
    <property type="term" value="F:ATP binding"/>
    <property type="evidence" value="ECO:0007669"/>
    <property type="project" value="UniProtKB-UniRule"/>
</dbReference>
<keyword evidence="11" id="KW-1185">Reference proteome</keyword>
<dbReference type="Gene3D" id="1.10.510.10">
    <property type="entry name" value="Transferase(Phosphotransferase) domain 1"/>
    <property type="match status" value="1"/>
</dbReference>
<feature type="domain" description="Protein kinase" evidence="8">
    <location>
        <begin position="20"/>
        <end position="295"/>
    </location>
</feature>
<dbReference type="PaxDb" id="55529-EKX41987"/>
<dbReference type="GO" id="GO:0004674">
    <property type="term" value="F:protein serine/threonine kinase activity"/>
    <property type="evidence" value="ECO:0007669"/>
    <property type="project" value="UniProtKB-KW"/>
</dbReference>
<dbReference type="OrthoDB" id="4062651at2759"/>
<evidence type="ECO:0000256" key="7">
    <source>
        <dbReference type="RuleBase" id="RU000304"/>
    </source>
</evidence>
<dbReference type="InterPro" id="IPR017441">
    <property type="entry name" value="Protein_kinase_ATP_BS"/>
</dbReference>
<comment type="similarity">
    <text evidence="7">Belongs to the protein kinase superfamily.</text>
</comment>
<dbReference type="InterPro" id="IPR011009">
    <property type="entry name" value="Kinase-like_dom_sf"/>
</dbReference>
<evidence type="ECO:0000313" key="11">
    <source>
        <dbReference type="Proteomes" id="UP000011087"/>
    </source>
</evidence>
<dbReference type="GeneID" id="17298642"/>
<dbReference type="eggNOG" id="KOG0032">
    <property type="taxonomic scope" value="Eukaryota"/>
</dbReference>
<dbReference type="PANTHER" id="PTHR24349">
    <property type="entry name" value="SERINE/THREONINE-PROTEIN KINASE"/>
    <property type="match status" value="1"/>
</dbReference>
<evidence type="ECO:0000259" key="8">
    <source>
        <dbReference type="PROSITE" id="PS50011"/>
    </source>
</evidence>
<evidence type="ECO:0000256" key="1">
    <source>
        <dbReference type="ARBA" id="ARBA00022527"/>
    </source>
</evidence>
<dbReference type="InterPro" id="IPR008271">
    <property type="entry name" value="Ser/Thr_kinase_AS"/>
</dbReference>
<reference evidence="10" key="3">
    <citation type="submission" date="2016-03" db="UniProtKB">
        <authorList>
            <consortium name="EnsemblProtists"/>
        </authorList>
    </citation>
    <scope>IDENTIFICATION</scope>
</reference>
<dbReference type="Proteomes" id="UP000011087">
    <property type="component" value="Unassembled WGS sequence"/>
</dbReference>
<dbReference type="OMA" id="WKTGALM"/>
<evidence type="ECO:0000256" key="5">
    <source>
        <dbReference type="ARBA" id="ARBA00022840"/>
    </source>
</evidence>
<evidence type="ECO:0000313" key="10">
    <source>
        <dbReference type="EnsemblProtists" id="EKX41987"/>
    </source>
</evidence>
<dbReference type="FunFam" id="1.10.510.10:FF:000571">
    <property type="entry name" value="Maternal embryonic leucine zipper kinase"/>
    <property type="match status" value="1"/>
</dbReference>
<reference evidence="9 11" key="1">
    <citation type="journal article" date="2012" name="Nature">
        <title>Algal genomes reveal evolutionary mosaicism and the fate of nucleomorphs.</title>
        <authorList>
            <consortium name="DOE Joint Genome Institute"/>
            <person name="Curtis B.A."/>
            <person name="Tanifuji G."/>
            <person name="Burki F."/>
            <person name="Gruber A."/>
            <person name="Irimia M."/>
            <person name="Maruyama S."/>
            <person name="Arias M.C."/>
            <person name="Ball S.G."/>
            <person name="Gile G.H."/>
            <person name="Hirakawa Y."/>
            <person name="Hopkins J.F."/>
            <person name="Kuo A."/>
            <person name="Rensing S.A."/>
            <person name="Schmutz J."/>
            <person name="Symeonidi A."/>
            <person name="Elias M."/>
            <person name="Eveleigh R.J."/>
            <person name="Herman E.K."/>
            <person name="Klute M.J."/>
            <person name="Nakayama T."/>
            <person name="Obornik M."/>
            <person name="Reyes-Prieto A."/>
            <person name="Armbrust E.V."/>
            <person name="Aves S.J."/>
            <person name="Beiko R.G."/>
            <person name="Coutinho P."/>
            <person name="Dacks J.B."/>
            <person name="Durnford D.G."/>
            <person name="Fast N.M."/>
            <person name="Green B.R."/>
            <person name="Grisdale C.J."/>
            <person name="Hempel F."/>
            <person name="Henrissat B."/>
            <person name="Hoppner M.P."/>
            <person name="Ishida K."/>
            <person name="Kim E."/>
            <person name="Koreny L."/>
            <person name="Kroth P.G."/>
            <person name="Liu Y."/>
            <person name="Malik S.B."/>
            <person name="Maier U.G."/>
            <person name="McRose D."/>
            <person name="Mock T."/>
            <person name="Neilson J.A."/>
            <person name="Onodera N.T."/>
            <person name="Poole A.M."/>
            <person name="Pritham E.J."/>
            <person name="Richards T.A."/>
            <person name="Rocap G."/>
            <person name="Roy S.W."/>
            <person name="Sarai C."/>
            <person name="Schaack S."/>
            <person name="Shirato S."/>
            <person name="Slamovits C.H."/>
            <person name="Spencer D.F."/>
            <person name="Suzuki S."/>
            <person name="Worden A.Z."/>
            <person name="Zauner S."/>
            <person name="Barry K."/>
            <person name="Bell C."/>
            <person name="Bharti A.K."/>
            <person name="Crow J.A."/>
            <person name="Grimwood J."/>
            <person name="Kramer R."/>
            <person name="Lindquist E."/>
            <person name="Lucas S."/>
            <person name="Salamov A."/>
            <person name="McFadden G.I."/>
            <person name="Lane C.E."/>
            <person name="Keeling P.J."/>
            <person name="Gray M.W."/>
            <person name="Grigoriev I.V."/>
            <person name="Archibald J.M."/>
        </authorList>
    </citation>
    <scope>NUCLEOTIDE SEQUENCE</scope>
    <source>
        <strain evidence="9 11">CCMP2712</strain>
    </source>
</reference>
<organism evidence="9">
    <name type="scientific">Guillardia theta (strain CCMP2712)</name>
    <name type="common">Cryptophyte</name>
    <dbReference type="NCBI Taxonomy" id="905079"/>
    <lineage>
        <taxon>Eukaryota</taxon>
        <taxon>Cryptophyceae</taxon>
        <taxon>Pyrenomonadales</taxon>
        <taxon>Geminigeraceae</taxon>
        <taxon>Guillardia</taxon>
    </lineage>
</organism>
<dbReference type="SMART" id="SM00220">
    <property type="entry name" value="S_TKc"/>
    <property type="match status" value="1"/>
</dbReference>
<evidence type="ECO:0000313" key="9">
    <source>
        <dbReference type="EMBL" id="EKX41987.1"/>
    </source>
</evidence>
<dbReference type="PROSITE" id="PS00107">
    <property type="entry name" value="PROTEIN_KINASE_ATP"/>
    <property type="match status" value="1"/>
</dbReference>
<dbReference type="Pfam" id="PF00069">
    <property type="entry name" value="Pkinase"/>
    <property type="match status" value="1"/>
</dbReference>
<dbReference type="EMBL" id="JH993019">
    <property type="protein sequence ID" value="EKX41987.1"/>
    <property type="molecule type" value="Genomic_DNA"/>
</dbReference>
<dbReference type="InterPro" id="IPR000719">
    <property type="entry name" value="Prot_kinase_dom"/>
</dbReference>
<dbReference type="PIRSF" id="PIRSF000654">
    <property type="entry name" value="Integrin-linked_kinase"/>
    <property type="match status" value="1"/>
</dbReference>
<reference evidence="11" key="2">
    <citation type="submission" date="2012-11" db="EMBL/GenBank/DDBJ databases">
        <authorList>
            <person name="Kuo A."/>
            <person name="Curtis B.A."/>
            <person name="Tanifuji G."/>
            <person name="Burki F."/>
            <person name="Gruber A."/>
            <person name="Irimia M."/>
            <person name="Maruyama S."/>
            <person name="Arias M.C."/>
            <person name="Ball S.G."/>
            <person name="Gile G.H."/>
            <person name="Hirakawa Y."/>
            <person name="Hopkins J.F."/>
            <person name="Rensing S.A."/>
            <person name="Schmutz J."/>
            <person name="Symeonidi A."/>
            <person name="Elias M."/>
            <person name="Eveleigh R.J."/>
            <person name="Herman E.K."/>
            <person name="Klute M.J."/>
            <person name="Nakayama T."/>
            <person name="Obornik M."/>
            <person name="Reyes-Prieto A."/>
            <person name="Armbrust E.V."/>
            <person name="Aves S.J."/>
            <person name="Beiko R.G."/>
            <person name="Coutinho P."/>
            <person name="Dacks J.B."/>
            <person name="Durnford D.G."/>
            <person name="Fast N.M."/>
            <person name="Green B.R."/>
            <person name="Grisdale C."/>
            <person name="Hempe F."/>
            <person name="Henrissat B."/>
            <person name="Hoppner M.P."/>
            <person name="Ishida K.-I."/>
            <person name="Kim E."/>
            <person name="Koreny L."/>
            <person name="Kroth P.G."/>
            <person name="Liu Y."/>
            <person name="Malik S.-B."/>
            <person name="Maier U.G."/>
            <person name="McRose D."/>
            <person name="Mock T."/>
            <person name="Neilson J.A."/>
            <person name="Onodera N.T."/>
            <person name="Poole A.M."/>
            <person name="Pritham E.J."/>
            <person name="Richards T.A."/>
            <person name="Rocap G."/>
            <person name="Roy S.W."/>
            <person name="Sarai C."/>
            <person name="Schaack S."/>
            <person name="Shirato S."/>
            <person name="Slamovits C.H."/>
            <person name="Spencer D.F."/>
            <person name="Suzuki S."/>
            <person name="Worden A.Z."/>
            <person name="Zauner S."/>
            <person name="Barry K."/>
            <person name="Bell C."/>
            <person name="Bharti A.K."/>
            <person name="Crow J.A."/>
            <person name="Grimwood J."/>
            <person name="Kramer R."/>
            <person name="Lindquist E."/>
            <person name="Lucas S."/>
            <person name="Salamov A."/>
            <person name="McFadden G.I."/>
            <person name="Lane C.E."/>
            <person name="Keeling P.J."/>
            <person name="Gray M.W."/>
            <person name="Grigoriev I.V."/>
            <person name="Archibald J.M."/>
        </authorList>
    </citation>
    <scope>NUCLEOTIDE SEQUENCE</scope>
    <source>
        <strain evidence="11">CCMP2712</strain>
    </source>
</reference>
<protein>
    <recommendedName>
        <fullName evidence="8">Protein kinase domain-containing protein</fullName>
    </recommendedName>
</protein>
<dbReference type="RefSeq" id="XP_005828967.1">
    <property type="nucleotide sequence ID" value="XM_005828910.1"/>
</dbReference>
<feature type="binding site" evidence="6">
    <location>
        <position position="49"/>
    </location>
    <ligand>
        <name>ATP</name>
        <dbReference type="ChEBI" id="CHEBI:30616"/>
    </ligand>
</feature>
<dbReference type="PROSITE" id="PS00108">
    <property type="entry name" value="PROTEIN_KINASE_ST"/>
    <property type="match status" value="1"/>
</dbReference>
<proteinExistence type="inferred from homology"/>
<dbReference type="SUPFAM" id="SSF56112">
    <property type="entry name" value="Protein kinase-like (PK-like)"/>
    <property type="match status" value="1"/>
</dbReference>
<feature type="non-terminal residue" evidence="9">
    <location>
        <position position="295"/>
    </location>
</feature>
<keyword evidence="3 6" id="KW-0547">Nucleotide-binding</keyword>
<gene>
    <name evidence="9" type="ORF">GUITHDRAFT_88213</name>
</gene>
<dbReference type="EnsemblProtists" id="EKX41987">
    <property type="protein sequence ID" value="EKX41987"/>
    <property type="gene ID" value="GUITHDRAFT_88213"/>
</dbReference>